<name>H0QLU5_ARTG1</name>
<comment type="cofactor">
    <cofactor evidence="1 5">
        <name>Zn(2+)</name>
        <dbReference type="ChEBI" id="CHEBI:29105"/>
    </cofactor>
</comment>
<comment type="caution">
    <text evidence="7">The sequence shown here is derived from an EMBL/GenBank/DDBJ whole genome shotgun (WGS) entry which is preliminary data.</text>
</comment>
<dbReference type="InterPro" id="IPR013149">
    <property type="entry name" value="ADH-like_C"/>
</dbReference>
<comment type="similarity">
    <text evidence="5">Belongs to the zinc-containing alcohol dehydrogenase family.</text>
</comment>
<dbReference type="InterPro" id="IPR002328">
    <property type="entry name" value="ADH_Zn_CS"/>
</dbReference>
<evidence type="ECO:0000256" key="3">
    <source>
        <dbReference type="ARBA" id="ARBA00022833"/>
    </source>
</evidence>
<reference evidence="7 8" key="1">
    <citation type="submission" date="2011-12" db="EMBL/GenBank/DDBJ databases">
        <title>Whole genome shotgun sequence of Arthrobacter globiformis NBRC 12137.</title>
        <authorList>
            <person name="Miyazawa S."/>
            <person name="Hosoyama A."/>
            <person name="Tsuchikane K."/>
            <person name="Katsumata H."/>
            <person name="Yamazaki S."/>
            <person name="Fujita N."/>
        </authorList>
    </citation>
    <scope>NUCLEOTIDE SEQUENCE [LARGE SCALE GENOMIC DNA]</scope>
    <source>
        <strain evidence="7 8">NBRC 12137</strain>
    </source>
</reference>
<dbReference type="Gene3D" id="3.90.180.10">
    <property type="entry name" value="Medium-chain alcohol dehydrogenases, catalytic domain"/>
    <property type="match status" value="1"/>
</dbReference>
<dbReference type="STRING" id="1077972.ARGLB_048_00200"/>
<dbReference type="SUPFAM" id="SSF50129">
    <property type="entry name" value="GroES-like"/>
    <property type="match status" value="1"/>
</dbReference>
<dbReference type="PROSITE" id="PS00059">
    <property type="entry name" value="ADH_ZINC"/>
    <property type="match status" value="1"/>
</dbReference>
<evidence type="ECO:0000256" key="4">
    <source>
        <dbReference type="ARBA" id="ARBA00023002"/>
    </source>
</evidence>
<dbReference type="EMBL" id="BAEG01000048">
    <property type="protein sequence ID" value="GAB13796.1"/>
    <property type="molecule type" value="Genomic_DNA"/>
</dbReference>
<dbReference type="InterPro" id="IPR013154">
    <property type="entry name" value="ADH-like_N"/>
</dbReference>
<evidence type="ECO:0000256" key="2">
    <source>
        <dbReference type="ARBA" id="ARBA00022723"/>
    </source>
</evidence>
<dbReference type="PANTHER" id="PTHR43401">
    <property type="entry name" value="L-THREONINE 3-DEHYDROGENASE"/>
    <property type="match status" value="1"/>
</dbReference>
<evidence type="ECO:0000256" key="5">
    <source>
        <dbReference type="RuleBase" id="RU361277"/>
    </source>
</evidence>
<dbReference type="Pfam" id="PF08240">
    <property type="entry name" value="ADH_N"/>
    <property type="match status" value="1"/>
</dbReference>
<dbReference type="CDD" id="cd08236">
    <property type="entry name" value="sugar_DH"/>
    <property type="match status" value="1"/>
</dbReference>
<dbReference type="GO" id="GO:0008270">
    <property type="term" value="F:zinc ion binding"/>
    <property type="evidence" value="ECO:0007669"/>
    <property type="project" value="InterPro"/>
</dbReference>
<dbReference type="Proteomes" id="UP000003828">
    <property type="component" value="Unassembled WGS sequence"/>
</dbReference>
<dbReference type="SUPFAM" id="SSF51735">
    <property type="entry name" value="NAD(P)-binding Rossmann-fold domains"/>
    <property type="match status" value="1"/>
</dbReference>
<dbReference type="InterPro" id="IPR036291">
    <property type="entry name" value="NAD(P)-bd_dom_sf"/>
</dbReference>
<protein>
    <submittedName>
        <fullName evidence="7">Zinc-containing alcohol dehydrogenase</fullName>
    </submittedName>
</protein>
<dbReference type="InterPro" id="IPR020843">
    <property type="entry name" value="ER"/>
</dbReference>
<dbReference type="RefSeq" id="WP_003801432.1">
    <property type="nucleotide sequence ID" value="NZ_BAEG01000048.1"/>
</dbReference>
<dbReference type="Pfam" id="PF00107">
    <property type="entry name" value="ADH_zinc_N"/>
    <property type="match status" value="1"/>
</dbReference>
<keyword evidence="2 5" id="KW-0479">Metal-binding</keyword>
<evidence type="ECO:0000313" key="7">
    <source>
        <dbReference type="EMBL" id="GAB13796.1"/>
    </source>
</evidence>
<dbReference type="SMART" id="SM00829">
    <property type="entry name" value="PKS_ER"/>
    <property type="match status" value="1"/>
</dbReference>
<proteinExistence type="inferred from homology"/>
<dbReference type="InterPro" id="IPR050129">
    <property type="entry name" value="Zn_alcohol_dh"/>
</dbReference>
<dbReference type="eggNOG" id="COG1063">
    <property type="taxonomic scope" value="Bacteria"/>
</dbReference>
<organism evidence="7 8">
    <name type="scientific">Arthrobacter globiformis (strain ATCC 8010 / DSM 20124 / JCM 1332 / NBRC 12137 / NCIMB 8907 / NRRL B-2979 / 168)</name>
    <dbReference type="NCBI Taxonomy" id="1077972"/>
    <lineage>
        <taxon>Bacteria</taxon>
        <taxon>Bacillati</taxon>
        <taxon>Actinomycetota</taxon>
        <taxon>Actinomycetes</taxon>
        <taxon>Micrococcales</taxon>
        <taxon>Micrococcaceae</taxon>
        <taxon>Arthrobacter</taxon>
    </lineage>
</organism>
<gene>
    <name evidence="7" type="ORF">ARGLB_048_00200</name>
</gene>
<dbReference type="Gene3D" id="3.40.50.720">
    <property type="entry name" value="NAD(P)-binding Rossmann-like Domain"/>
    <property type="match status" value="1"/>
</dbReference>
<keyword evidence="3 5" id="KW-0862">Zinc</keyword>
<accession>H0QLU5</accession>
<evidence type="ECO:0000313" key="8">
    <source>
        <dbReference type="Proteomes" id="UP000003828"/>
    </source>
</evidence>
<dbReference type="GO" id="GO:0016491">
    <property type="term" value="F:oxidoreductase activity"/>
    <property type="evidence" value="ECO:0007669"/>
    <property type="project" value="UniProtKB-KW"/>
</dbReference>
<feature type="domain" description="Enoyl reductase (ER)" evidence="6">
    <location>
        <begin position="11"/>
        <end position="341"/>
    </location>
</feature>
<dbReference type="PANTHER" id="PTHR43401:SF2">
    <property type="entry name" value="L-THREONINE 3-DEHYDROGENASE"/>
    <property type="match status" value="1"/>
</dbReference>
<evidence type="ECO:0000256" key="1">
    <source>
        <dbReference type="ARBA" id="ARBA00001947"/>
    </source>
</evidence>
<dbReference type="AlphaFoldDB" id="H0QLU5"/>
<evidence type="ECO:0000259" key="6">
    <source>
        <dbReference type="SMART" id="SM00829"/>
    </source>
</evidence>
<keyword evidence="8" id="KW-1185">Reference proteome</keyword>
<dbReference type="InterPro" id="IPR011032">
    <property type="entry name" value="GroES-like_sf"/>
</dbReference>
<keyword evidence="4" id="KW-0560">Oxidoreductase</keyword>
<sequence>MTATMKALAVTDTRTMDLVPLDRPEPGPGEALVRVAYCGICGSDFPRYFDGAVHSFPQTLGHEFSGTVETVGAGVETASPGDRVAVAPLVPCGQCPSCQAGAPALCNQYSFVGSRQQGGLAEYVVVPARNLVQLPDGVSLRDAALVEPLTIALHGISRVNLQPGARVAVFGAGVIGLLTVMALKALGAGHVTAIDIQEDKLVLARELGADATVLALGTGIEDHFATEAAPEVCLETAGHPSTQTAAVQHCAKGGSVVFIGTSTRTVSFEPEVFERILRGELTITGSWMSYSAPFPGAEWTTAVRLLAEGSVSVEPLVSRVYSLEDGAQAFEDIRDARGQLLKVLYAPGGAR</sequence>